<keyword evidence="2" id="KW-0540">Nuclease</keyword>
<accession>A0ABV5X0C6</accession>
<dbReference type="EMBL" id="JBHMAU010000038">
    <property type="protein sequence ID" value="MFB9775858.1"/>
    <property type="molecule type" value="Genomic_DNA"/>
</dbReference>
<dbReference type="SUPFAM" id="SSF52980">
    <property type="entry name" value="Restriction endonuclease-like"/>
    <property type="match status" value="1"/>
</dbReference>
<protein>
    <submittedName>
        <fullName evidence="2">BglII/BstYI family type II restriction endonuclease</fullName>
    </submittedName>
</protein>
<organism evidence="2 3">
    <name type="scientific">Brevibacterium otitidis</name>
    <dbReference type="NCBI Taxonomy" id="53364"/>
    <lineage>
        <taxon>Bacteria</taxon>
        <taxon>Bacillati</taxon>
        <taxon>Actinomycetota</taxon>
        <taxon>Actinomycetes</taxon>
        <taxon>Micrococcales</taxon>
        <taxon>Brevibacteriaceae</taxon>
        <taxon>Brevibacterium</taxon>
    </lineage>
</organism>
<keyword evidence="2" id="KW-0378">Hydrolase</keyword>
<evidence type="ECO:0000313" key="2">
    <source>
        <dbReference type="EMBL" id="MFB9775858.1"/>
    </source>
</evidence>
<keyword evidence="3" id="KW-1185">Reference proteome</keyword>
<dbReference type="InterPro" id="IPR015278">
    <property type="entry name" value="BglII-like"/>
</dbReference>
<comment type="caution">
    <text evidence="2">The sequence shown here is derived from an EMBL/GenBank/DDBJ whole genome shotgun (WGS) entry which is preliminary data.</text>
</comment>
<dbReference type="RefSeq" id="WP_376839371.1">
    <property type="nucleotide sequence ID" value="NZ_JBHMAU010000038.1"/>
</dbReference>
<dbReference type="Proteomes" id="UP001589707">
    <property type="component" value="Unassembled WGS sequence"/>
</dbReference>
<proteinExistence type="predicted"/>
<feature type="region of interest" description="Disordered" evidence="1">
    <location>
        <begin position="1"/>
        <end position="24"/>
    </location>
</feature>
<reference evidence="2 3" key="1">
    <citation type="submission" date="2024-09" db="EMBL/GenBank/DDBJ databases">
        <authorList>
            <person name="Sun Q."/>
            <person name="Mori K."/>
        </authorList>
    </citation>
    <scope>NUCLEOTIDE SEQUENCE [LARGE SCALE GENOMIC DNA]</scope>
    <source>
        <strain evidence="2 3">JCM 11683</strain>
    </source>
</reference>
<gene>
    <name evidence="2" type="ORF">ACFFN1_05450</name>
</gene>
<dbReference type="Pfam" id="PF09195">
    <property type="entry name" value="Endonuc-BglII"/>
    <property type="match status" value="1"/>
</dbReference>
<keyword evidence="2" id="KW-0255">Endonuclease</keyword>
<sequence length="305" mass="34099">MLGYMVEASDDSHDVVEPVDAPEGGTVNIAGEVRELTTEGWPTGYQYGATRYADVILRQSFPDRFSDLVKALKEFSPTLDELRAGGGGRTVFVARFDKSLEDMVSPEGEQVWGKQNITIEKSVSLDGKNLRTARTRGHEIDMFGKGSSDDPIPGIAVEMEWNNKDPFYDRDLINFQALHYEGAIAVGVIVTRGPRLQALIGPNIRSKDNGYKFGPSTTHWDKLIPKVNLGGGGECPLILIGIEPERIADRELLERSEELRQLAEGFRSNWRNDDSFERWADARPVYDQLKKDWEDALPPVKDSKS</sequence>
<dbReference type="InterPro" id="IPR011335">
    <property type="entry name" value="Restrct_endonuc-II-like"/>
</dbReference>
<name>A0ABV5X0C6_9MICO</name>
<dbReference type="GO" id="GO:0004519">
    <property type="term" value="F:endonuclease activity"/>
    <property type="evidence" value="ECO:0007669"/>
    <property type="project" value="UniProtKB-KW"/>
</dbReference>
<evidence type="ECO:0000256" key="1">
    <source>
        <dbReference type="SAM" id="MobiDB-lite"/>
    </source>
</evidence>
<evidence type="ECO:0000313" key="3">
    <source>
        <dbReference type="Proteomes" id="UP001589707"/>
    </source>
</evidence>